<dbReference type="RefSeq" id="WP_228351151.1">
    <property type="nucleotide sequence ID" value="NZ_JACEGA010000001.1"/>
</dbReference>
<evidence type="ECO:0000313" key="2">
    <source>
        <dbReference type="Proteomes" id="UP000574276"/>
    </source>
</evidence>
<dbReference type="AlphaFoldDB" id="A0A839JWJ4"/>
<proteinExistence type="predicted"/>
<name>A0A839JWJ4_9FIRM</name>
<gene>
    <name evidence="1" type="ORF">H0486_00485</name>
</gene>
<reference evidence="1 2" key="1">
    <citation type="submission" date="2020-07" db="EMBL/GenBank/DDBJ databases">
        <title>Characterization and genome sequencing of isolate MD1, a novel member within the family Lachnospiraceae.</title>
        <authorList>
            <person name="Rettenmaier R."/>
            <person name="Di Bello L."/>
            <person name="Zinser C."/>
            <person name="Scheitz K."/>
            <person name="Liebl W."/>
            <person name="Zverlov V."/>
        </authorList>
    </citation>
    <scope>NUCLEOTIDE SEQUENCE [LARGE SCALE GENOMIC DNA]</scope>
    <source>
        <strain evidence="1 2">MD1</strain>
    </source>
</reference>
<dbReference type="Proteomes" id="UP000574276">
    <property type="component" value="Unassembled WGS sequence"/>
</dbReference>
<accession>A0A839JWJ4</accession>
<dbReference type="EMBL" id="JACEGA010000001">
    <property type="protein sequence ID" value="MBB2181372.1"/>
    <property type="molecule type" value="Genomic_DNA"/>
</dbReference>
<comment type="caution">
    <text evidence="1">The sequence shown here is derived from an EMBL/GenBank/DDBJ whole genome shotgun (WGS) entry which is preliminary data.</text>
</comment>
<evidence type="ECO:0000313" key="1">
    <source>
        <dbReference type="EMBL" id="MBB2181372.1"/>
    </source>
</evidence>
<keyword evidence="2" id="KW-1185">Reference proteome</keyword>
<organism evidence="1 2">
    <name type="scientific">Variimorphobacter saccharofermentans</name>
    <dbReference type="NCBI Taxonomy" id="2755051"/>
    <lineage>
        <taxon>Bacteria</taxon>
        <taxon>Bacillati</taxon>
        <taxon>Bacillota</taxon>
        <taxon>Clostridia</taxon>
        <taxon>Lachnospirales</taxon>
        <taxon>Lachnospiraceae</taxon>
        <taxon>Variimorphobacter</taxon>
    </lineage>
</organism>
<sequence>MEHKRDRNPLLLLDNSNMNTLFNEGEFKCTNMTFEEAREIVGMYDKDDILLCFTRPDTYDIIFNYIGIPKKDYQYKNIRNMRVNQDGIIFKIYITPSETQPIIYVDGVEAKKIQNVYVYCMHVLRTK</sequence>
<protein>
    <submittedName>
        <fullName evidence="1">Uncharacterized protein</fullName>
    </submittedName>
</protein>